<dbReference type="Proteomes" id="UP000065807">
    <property type="component" value="Chromosome"/>
</dbReference>
<evidence type="ECO:0000259" key="3">
    <source>
        <dbReference type="PROSITE" id="PS51819"/>
    </source>
</evidence>
<organism evidence="4 5">
    <name type="scientific">Limnochorda pilosa</name>
    <dbReference type="NCBI Taxonomy" id="1555112"/>
    <lineage>
        <taxon>Bacteria</taxon>
        <taxon>Bacillati</taxon>
        <taxon>Bacillota</taxon>
        <taxon>Limnochordia</taxon>
        <taxon>Limnochordales</taxon>
        <taxon>Limnochordaceae</taxon>
        <taxon>Limnochorda</taxon>
    </lineage>
</organism>
<feature type="domain" description="VOC" evidence="3">
    <location>
        <begin position="63"/>
        <end position="213"/>
    </location>
</feature>
<dbReference type="EMBL" id="AP014924">
    <property type="protein sequence ID" value="BAS26603.1"/>
    <property type="molecule type" value="Genomic_DNA"/>
</dbReference>
<dbReference type="KEGG" id="lpil:LIP_0746"/>
<dbReference type="InterPro" id="IPR037523">
    <property type="entry name" value="VOC_core"/>
</dbReference>
<dbReference type="PANTHER" id="PTHR43279:SF1">
    <property type="entry name" value="CATECHOL-2,3-DIOXYGENASE"/>
    <property type="match status" value="1"/>
</dbReference>
<dbReference type="GO" id="GO:0046872">
    <property type="term" value="F:metal ion binding"/>
    <property type="evidence" value="ECO:0007669"/>
    <property type="project" value="UniProtKB-KW"/>
</dbReference>
<accession>A0A0K2SHM1</accession>
<reference evidence="5" key="1">
    <citation type="submission" date="2015-07" db="EMBL/GenBank/DDBJ databases">
        <title>Complete genome sequence and phylogenetic analysis of Limnochorda pilosa.</title>
        <authorList>
            <person name="Watanabe M."/>
            <person name="Kojima H."/>
            <person name="Fukui M."/>
        </authorList>
    </citation>
    <scope>NUCLEOTIDE SEQUENCE [LARGE SCALE GENOMIC DNA]</scope>
    <source>
        <strain evidence="5">HC45</strain>
    </source>
</reference>
<dbReference type="GO" id="GO:0004462">
    <property type="term" value="F:lactoylglutathione lyase activity"/>
    <property type="evidence" value="ECO:0007669"/>
    <property type="project" value="InterPro"/>
</dbReference>
<keyword evidence="1" id="KW-0479">Metal-binding</keyword>
<dbReference type="AlphaFoldDB" id="A0A0K2SHM1"/>
<feature type="region of interest" description="Disordered" evidence="2">
    <location>
        <begin position="162"/>
        <end position="191"/>
    </location>
</feature>
<dbReference type="InterPro" id="IPR029068">
    <property type="entry name" value="Glyas_Bleomycin-R_OHBP_Dase"/>
</dbReference>
<dbReference type="PANTHER" id="PTHR43279">
    <property type="entry name" value="CATECHOL-2,3-DIOXYGENASE"/>
    <property type="match status" value="1"/>
</dbReference>
<sequence>MVNHSFPPASPYLEAPGALYADRPRSGWYGPNGRVRMGTLPLDLDDLLAVAAATEGGADPGTRVGHVHLNVADLERSRRFYCDLLGFDVMLRYGPSALFISVGGYHHHLGFNTWEGEGALQPPARSTGLVSYVLWVPPEGFDSLVDRLKEAGAPFSTVDIGRFASSPADPRRQGTSAGNGGPGARAGDPMVDAGARGVELTDPDGIGVVLAVPA</sequence>
<dbReference type="InterPro" id="IPR018146">
    <property type="entry name" value="Glyoxalase_1_CS"/>
</dbReference>
<dbReference type="SUPFAM" id="SSF54593">
    <property type="entry name" value="Glyoxalase/Bleomycin resistance protein/Dihydroxybiphenyl dioxygenase"/>
    <property type="match status" value="1"/>
</dbReference>
<protein>
    <submittedName>
        <fullName evidence="4">Glyoxalase</fullName>
    </submittedName>
</protein>
<gene>
    <name evidence="4" type="ORF">LIP_0746</name>
</gene>
<dbReference type="Pfam" id="PF00903">
    <property type="entry name" value="Glyoxalase"/>
    <property type="match status" value="1"/>
</dbReference>
<keyword evidence="5" id="KW-1185">Reference proteome</keyword>
<dbReference type="Gene3D" id="3.10.180.10">
    <property type="entry name" value="2,3-Dihydroxybiphenyl 1,2-Dioxygenase, domain 1"/>
    <property type="match status" value="1"/>
</dbReference>
<evidence type="ECO:0000256" key="1">
    <source>
        <dbReference type="ARBA" id="ARBA00022723"/>
    </source>
</evidence>
<proteinExistence type="predicted"/>
<dbReference type="InterPro" id="IPR004360">
    <property type="entry name" value="Glyas_Fos-R_dOase_dom"/>
</dbReference>
<dbReference type="PROSITE" id="PS00934">
    <property type="entry name" value="GLYOXALASE_I_1"/>
    <property type="match status" value="1"/>
</dbReference>
<name>A0A0K2SHM1_LIMPI</name>
<dbReference type="PATRIC" id="fig|1555112.3.peg.779"/>
<dbReference type="STRING" id="1555112.LIP_0746"/>
<dbReference type="PROSITE" id="PS51819">
    <property type="entry name" value="VOC"/>
    <property type="match status" value="1"/>
</dbReference>
<evidence type="ECO:0000256" key="2">
    <source>
        <dbReference type="SAM" id="MobiDB-lite"/>
    </source>
</evidence>
<evidence type="ECO:0000313" key="4">
    <source>
        <dbReference type="EMBL" id="BAS26603.1"/>
    </source>
</evidence>
<reference evidence="5" key="2">
    <citation type="journal article" date="2016" name="Int. J. Syst. Evol. Microbiol.">
        <title>Complete genome sequence and cell structure of Limnochorda pilosa, a Gram-negative spore-former within the phylum Firmicutes.</title>
        <authorList>
            <person name="Watanabe M."/>
            <person name="Kojima H."/>
            <person name="Fukui M."/>
        </authorList>
    </citation>
    <scope>NUCLEOTIDE SEQUENCE [LARGE SCALE GENOMIC DNA]</scope>
    <source>
        <strain evidence="5">HC45</strain>
    </source>
</reference>
<evidence type="ECO:0000313" key="5">
    <source>
        <dbReference type="Proteomes" id="UP000065807"/>
    </source>
</evidence>